<protein>
    <recommendedName>
        <fullName evidence="2">DUF6318 domain-containing protein</fullName>
    </recommendedName>
</protein>
<evidence type="ECO:0000313" key="4">
    <source>
        <dbReference type="Proteomes" id="UP000000849"/>
    </source>
</evidence>
<dbReference type="STRING" id="446466.Cfla_0807"/>
<reference evidence="3 4" key="1">
    <citation type="journal article" date="2010" name="Stand. Genomic Sci.">
        <title>Complete genome sequence of Cellulomonas flavigena type strain (134).</title>
        <authorList>
            <person name="Abt B."/>
            <person name="Foster B."/>
            <person name="Lapidus A."/>
            <person name="Clum A."/>
            <person name="Sun H."/>
            <person name="Pukall R."/>
            <person name="Lucas S."/>
            <person name="Glavina Del Rio T."/>
            <person name="Nolan M."/>
            <person name="Tice H."/>
            <person name="Cheng J.F."/>
            <person name="Pitluck S."/>
            <person name="Liolios K."/>
            <person name="Ivanova N."/>
            <person name="Mavromatis K."/>
            <person name="Ovchinnikova G."/>
            <person name="Pati A."/>
            <person name="Goodwin L."/>
            <person name="Chen A."/>
            <person name="Palaniappan K."/>
            <person name="Land M."/>
            <person name="Hauser L."/>
            <person name="Chang Y.J."/>
            <person name="Jeffries C.D."/>
            <person name="Rohde M."/>
            <person name="Goker M."/>
            <person name="Woyke T."/>
            <person name="Bristow J."/>
            <person name="Eisen J.A."/>
            <person name="Markowitz V."/>
            <person name="Hugenholtz P."/>
            <person name="Kyrpides N.C."/>
            <person name="Klenk H.P."/>
        </authorList>
    </citation>
    <scope>NUCLEOTIDE SEQUENCE [LARGE SCALE GENOMIC DNA]</scope>
    <source>
        <strain evidence="4">ATCC 482 / DSM 20109 / BCRC 11376 / JCM 18109 / NBRC 3775 / NCIMB 8073 / NRS 134</strain>
    </source>
</reference>
<proteinExistence type="predicted"/>
<dbReference type="KEGG" id="cfl:Cfla_0807"/>
<dbReference type="HOGENOM" id="CLU_1208038_0_0_11"/>
<dbReference type="Pfam" id="PF19843">
    <property type="entry name" value="DUF6318"/>
    <property type="match status" value="1"/>
</dbReference>
<evidence type="ECO:0000313" key="3">
    <source>
        <dbReference type="EMBL" id="ADG73717.1"/>
    </source>
</evidence>
<dbReference type="AlphaFoldDB" id="D5UJX5"/>
<sequence length="229" mass="23852">MSPGRDLELSTGGVDCARAVSGSHYVVRVSQVRVKRSPVVVVLVGGLLLGGCGFDEPVDPVPSSTPAVSATPEPSPTPDLTRRPERPAAMDEPTTDGAIAAATYVLELVAYTFASGDTGLWRSITASSCELCVGLASDVDGMVEVGDSSTGAAFTIEQAQAREIAEDRWFGVDMVVVQDSSERFDSGGAVVGSDPGGRYSAVFALSWDGGWRVEEMGFEEIPAETSAES</sequence>
<evidence type="ECO:0000259" key="2">
    <source>
        <dbReference type="Pfam" id="PF19843"/>
    </source>
</evidence>
<accession>D5UJX5</accession>
<feature type="domain" description="DUF6318" evidence="2">
    <location>
        <begin position="83"/>
        <end position="214"/>
    </location>
</feature>
<evidence type="ECO:0000256" key="1">
    <source>
        <dbReference type="SAM" id="MobiDB-lite"/>
    </source>
</evidence>
<organism evidence="3 4">
    <name type="scientific">Cellulomonas flavigena (strain ATCC 482 / DSM 20109 / BCRC 11376 / JCM 18109 / NBRC 3775 / NCIMB 8073 / NRS 134)</name>
    <dbReference type="NCBI Taxonomy" id="446466"/>
    <lineage>
        <taxon>Bacteria</taxon>
        <taxon>Bacillati</taxon>
        <taxon>Actinomycetota</taxon>
        <taxon>Actinomycetes</taxon>
        <taxon>Micrococcales</taxon>
        <taxon>Cellulomonadaceae</taxon>
        <taxon>Cellulomonas</taxon>
    </lineage>
</organism>
<dbReference type="InterPro" id="IPR046281">
    <property type="entry name" value="DUF6318"/>
</dbReference>
<name>D5UJX5_CELFN</name>
<dbReference type="eggNOG" id="ENOG5033M65">
    <property type="taxonomic scope" value="Bacteria"/>
</dbReference>
<dbReference type="Proteomes" id="UP000000849">
    <property type="component" value="Chromosome"/>
</dbReference>
<gene>
    <name evidence="3" type="ordered locus">Cfla_0807</name>
</gene>
<feature type="compositionally biased region" description="Basic and acidic residues" evidence="1">
    <location>
        <begin position="80"/>
        <end position="89"/>
    </location>
</feature>
<keyword evidence="4" id="KW-1185">Reference proteome</keyword>
<feature type="region of interest" description="Disordered" evidence="1">
    <location>
        <begin position="60"/>
        <end position="94"/>
    </location>
</feature>
<dbReference type="EMBL" id="CP001964">
    <property type="protein sequence ID" value="ADG73717.1"/>
    <property type="molecule type" value="Genomic_DNA"/>
</dbReference>